<dbReference type="Pfam" id="PF14237">
    <property type="entry name" value="GYF_2"/>
    <property type="match status" value="1"/>
</dbReference>
<evidence type="ECO:0000256" key="1">
    <source>
        <dbReference type="SAM" id="Phobius"/>
    </source>
</evidence>
<dbReference type="OrthoDB" id="197846at2"/>
<feature type="transmembrane region" description="Helical" evidence="1">
    <location>
        <begin position="137"/>
        <end position="157"/>
    </location>
</feature>
<feature type="transmembrane region" description="Helical" evidence="1">
    <location>
        <begin position="65"/>
        <end position="88"/>
    </location>
</feature>
<reference evidence="3 4" key="1">
    <citation type="journal article" date="2011" name="J. Bacteriol.">
        <title>Genome sequence of 'Pedosphaera parvula' Ellin514, an aerobic Verrucomicrobial isolate from pasture soil.</title>
        <authorList>
            <person name="Kant R."/>
            <person name="van Passel M.W."/>
            <person name="Sangwan P."/>
            <person name="Palva A."/>
            <person name="Lucas S."/>
            <person name="Copeland A."/>
            <person name="Lapidus A."/>
            <person name="Glavina Del Rio T."/>
            <person name="Dalin E."/>
            <person name="Tice H."/>
            <person name="Bruce D."/>
            <person name="Goodwin L."/>
            <person name="Pitluck S."/>
            <person name="Chertkov O."/>
            <person name="Larimer F.W."/>
            <person name="Land M.L."/>
            <person name="Hauser L."/>
            <person name="Brettin T.S."/>
            <person name="Detter J.C."/>
            <person name="Han S."/>
            <person name="de Vos W.M."/>
            <person name="Janssen P.H."/>
            <person name="Smidt H."/>
        </authorList>
    </citation>
    <scope>NUCLEOTIDE SEQUENCE [LARGE SCALE GENOMIC DNA]</scope>
    <source>
        <strain evidence="3 4">Ellin514</strain>
    </source>
</reference>
<dbReference type="AlphaFoldDB" id="B9XCW8"/>
<dbReference type="RefSeq" id="WP_007413666.1">
    <property type="nucleotide sequence ID" value="NZ_ABOX02000005.1"/>
</dbReference>
<evidence type="ECO:0000313" key="4">
    <source>
        <dbReference type="Proteomes" id="UP000003688"/>
    </source>
</evidence>
<evidence type="ECO:0000313" key="3">
    <source>
        <dbReference type="EMBL" id="EEF62314.1"/>
    </source>
</evidence>
<comment type="caution">
    <text evidence="3">The sequence shown here is derived from an EMBL/GenBank/DDBJ whole genome shotgun (WGS) entry which is preliminary data.</text>
</comment>
<keyword evidence="1" id="KW-1133">Transmembrane helix</keyword>
<dbReference type="Proteomes" id="UP000003688">
    <property type="component" value="Unassembled WGS sequence"/>
</dbReference>
<name>B9XCW8_PEDPL</name>
<dbReference type="STRING" id="320771.Cflav_PD4949"/>
<protein>
    <recommendedName>
        <fullName evidence="2">GYF domain-containing protein</fullName>
    </recommendedName>
</protein>
<keyword evidence="1" id="KW-0812">Transmembrane</keyword>
<evidence type="ECO:0000259" key="2">
    <source>
        <dbReference type="Pfam" id="PF14237"/>
    </source>
</evidence>
<gene>
    <name evidence="3" type="ORF">Cflav_PD4949</name>
</gene>
<dbReference type="Gene3D" id="2.60.120.560">
    <property type="entry name" value="Exo-inulinase, domain 1"/>
    <property type="match status" value="1"/>
</dbReference>
<keyword evidence="1" id="KW-0472">Membrane</keyword>
<keyword evidence="4" id="KW-1185">Reference proteome</keyword>
<proteinExistence type="predicted"/>
<dbReference type="EMBL" id="ABOX02000005">
    <property type="protein sequence ID" value="EEF62314.1"/>
    <property type="molecule type" value="Genomic_DNA"/>
</dbReference>
<accession>B9XCW8</accession>
<feature type="domain" description="GYF" evidence="2">
    <location>
        <begin position="4"/>
        <end position="48"/>
    </location>
</feature>
<feature type="transmembrane region" description="Helical" evidence="1">
    <location>
        <begin position="108"/>
        <end position="130"/>
    </location>
</feature>
<dbReference type="InterPro" id="IPR025640">
    <property type="entry name" value="GYF_2"/>
</dbReference>
<sequence>MEIHIRRGAQKLGAFPLEEVRTKLATGELKLDDLAWHLGLSDWIPLGALIAAATSSTSRAGKHAVPGLISSVLALTAIAGLLVTLVLLPELTRTGNTNGRGTAYVLAGMVNVYILMGTFLGIVLGIIGCFSAKFKKTWSVVGLIVNILVFATAASVMGTKGYAAFKSYQNRQTSNRYYSRPADASTGPIIFPAGATTVEDHMQLVRKWYEVKWIEAYKTVGLHDPKWDEPALKLITEASRINLGDPTTMTELERFQLAQRVLELGCKDPLVLFLCARYQMEAQAGDELFQKAAAGMKVAAYAPSVKFCWNLELAHRAQGWHRNQALLEVDNQNVALLAVMLKEKEFNKSDMSVLKDCIMEGYGANFFDRRKDAVCNTLESTPGAEPWLVHYARGVFYVKKAWEARGSGTSGSVTDEGWRGFTDNLSRAENELTQSWKLNPQDPSAATEMIAVAMGQNVDARKDMRLWFDRAVAAQIDCAGAYHSLFWGFRPRWFGSHEDMLALGRACLKTGRYDTKVPRQFLTIVKDISSEQEDDYNAIYRRPDVYRDLQMMFDNYIKEPKKARWKKYYLSNYAVVAYHADDLAQCRRCLEQLNYVYDDVALNEWNANWVPSIDKVCALTGPAREKVQQGEDAYESNQLKRAQDLFAEAEVLAKGDEHGLKFIRNRRENIGMESLLKKGDWVNFTPPADFAGWKADVGDWTVKSNNVLEVKGGVKGMMIKSLARVGPNFETKGTVEFVSSTTGDEQAGVTFGCPDLERNDWESFRIKKTKKEGQVAYFSQHFYLGEKPTKIQVLTTNTFHIQVWQGSLNAYVNGVKIISDFRPADKSGLVDYPDALVGLGGYSDQNEFVVRYCGTQLRRLTAPPTNPYAFHLSQ</sequence>
<organism evidence="3 4">
    <name type="scientific">Pedosphaera parvula (strain Ellin514)</name>
    <dbReference type="NCBI Taxonomy" id="320771"/>
    <lineage>
        <taxon>Bacteria</taxon>
        <taxon>Pseudomonadati</taxon>
        <taxon>Verrucomicrobiota</taxon>
        <taxon>Pedosphaerae</taxon>
        <taxon>Pedosphaerales</taxon>
        <taxon>Pedosphaeraceae</taxon>
        <taxon>Pedosphaera</taxon>
    </lineage>
</organism>